<name>K5W2S2_PHACS</name>
<dbReference type="HOGENOM" id="CLU_2961578_0_0_1"/>
<proteinExistence type="predicted"/>
<evidence type="ECO:0000313" key="1">
    <source>
        <dbReference type="EMBL" id="EKM53420.1"/>
    </source>
</evidence>
<sequence length="59" mass="6635">MSTVLITSLPGPLMQQFTPLVQPHTTRTPRPRCPYFKMSASPDNPRLASNVLEVWLIQA</sequence>
<dbReference type="RefSeq" id="XP_007398112.1">
    <property type="nucleotide sequence ID" value="XM_007398050.1"/>
</dbReference>
<organism evidence="1 2">
    <name type="scientific">Phanerochaete carnosa (strain HHB-10118-sp)</name>
    <name type="common">White-rot fungus</name>
    <name type="synonym">Peniophora carnosa</name>
    <dbReference type="NCBI Taxonomy" id="650164"/>
    <lineage>
        <taxon>Eukaryota</taxon>
        <taxon>Fungi</taxon>
        <taxon>Dikarya</taxon>
        <taxon>Basidiomycota</taxon>
        <taxon>Agaricomycotina</taxon>
        <taxon>Agaricomycetes</taxon>
        <taxon>Polyporales</taxon>
        <taxon>Phanerochaetaceae</taxon>
        <taxon>Phanerochaete</taxon>
    </lineage>
</organism>
<dbReference type="AlphaFoldDB" id="K5W2S2"/>
<dbReference type="InParanoid" id="K5W2S2"/>
<dbReference type="GeneID" id="18917528"/>
<evidence type="ECO:0000313" key="2">
    <source>
        <dbReference type="Proteomes" id="UP000008370"/>
    </source>
</evidence>
<dbReference type="Proteomes" id="UP000008370">
    <property type="component" value="Unassembled WGS sequence"/>
</dbReference>
<keyword evidence="2" id="KW-1185">Reference proteome</keyword>
<reference evidence="1 2" key="1">
    <citation type="journal article" date="2012" name="BMC Genomics">
        <title>Comparative genomics of the white-rot fungi, Phanerochaete carnosa and P. chrysosporium, to elucidate the genetic basis of the distinct wood types they colonize.</title>
        <authorList>
            <person name="Suzuki H."/>
            <person name="MacDonald J."/>
            <person name="Syed K."/>
            <person name="Salamov A."/>
            <person name="Hori C."/>
            <person name="Aerts A."/>
            <person name="Henrissat B."/>
            <person name="Wiebenga A."/>
            <person name="vanKuyk P.A."/>
            <person name="Barry K."/>
            <person name="Lindquist E."/>
            <person name="LaButti K."/>
            <person name="Lapidus A."/>
            <person name="Lucas S."/>
            <person name="Coutinho P."/>
            <person name="Gong Y."/>
            <person name="Samejima M."/>
            <person name="Mahadevan R."/>
            <person name="Abou-Zaid M."/>
            <person name="de Vries R.P."/>
            <person name="Igarashi K."/>
            <person name="Yadav J.S."/>
            <person name="Grigoriev I.V."/>
            <person name="Master E.R."/>
        </authorList>
    </citation>
    <scope>NUCLEOTIDE SEQUENCE [LARGE SCALE GENOMIC DNA]</scope>
    <source>
        <strain evidence="1 2">HHB-10118-sp</strain>
    </source>
</reference>
<dbReference type="KEGG" id="pco:PHACADRAFT_259795"/>
<feature type="non-terminal residue" evidence="1">
    <location>
        <position position="1"/>
    </location>
</feature>
<gene>
    <name evidence="1" type="ORF">PHACADRAFT_259795</name>
</gene>
<protein>
    <submittedName>
        <fullName evidence="1">Uncharacterized protein</fullName>
    </submittedName>
</protein>
<accession>K5W2S2</accession>
<dbReference type="EMBL" id="JH930474">
    <property type="protein sequence ID" value="EKM53420.1"/>
    <property type="molecule type" value="Genomic_DNA"/>
</dbReference>